<gene>
    <name evidence="1" type="ORF">CEXT_772841</name>
</gene>
<reference evidence="1 2" key="1">
    <citation type="submission" date="2021-06" db="EMBL/GenBank/DDBJ databases">
        <title>Caerostris extrusa draft genome.</title>
        <authorList>
            <person name="Kono N."/>
            <person name="Arakawa K."/>
        </authorList>
    </citation>
    <scope>NUCLEOTIDE SEQUENCE [LARGE SCALE GENOMIC DNA]</scope>
</reference>
<feature type="non-terminal residue" evidence="1">
    <location>
        <position position="1"/>
    </location>
</feature>
<comment type="caution">
    <text evidence="1">The sequence shown here is derived from an EMBL/GenBank/DDBJ whole genome shotgun (WGS) entry which is preliminary data.</text>
</comment>
<accession>A0AAV4ULW7</accession>
<organism evidence="1 2">
    <name type="scientific">Caerostris extrusa</name>
    <name type="common">Bark spider</name>
    <name type="synonym">Caerostris bankana</name>
    <dbReference type="NCBI Taxonomy" id="172846"/>
    <lineage>
        <taxon>Eukaryota</taxon>
        <taxon>Metazoa</taxon>
        <taxon>Ecdysozoa</taxon>
        <taxon>Arthropoda</taxon>
        <taxon>Chelicerata</taxon>
        <taxon>Arachnida</taxon>
        <taxon>Araneae</taxon>
        <taxon>Araneomorphae</taxon>
        <taxon>Entelegynae</taxon>
        <taxon>Araneoidea</taxon>
        <taxon>Araneidae</taxon>
        <taxon>Caerostris</taxon>
    </lineage>
</organism>
<keyword evidence="2" id="KW-1185">Reference proteome</keyword>
<sequence>DEIDYLISLKLHAFETTAVLNERRDYTAFGPNS</sequence>
<evidence type="ECO:0000313" key="1">
    <source>
        <dbReference type="EMBL" id="GIY58855.1"/>
    </source>
</evidence>
<name>A0AAV4ULW7_CAEEX</name>
<protein>
    <submittedName>
        <fullName evidence="1">Uncharacterized protein</fullName>
    </submittedName>
</protein>
<dbReference type="Proteomes" id="UP001054945">
    <property type="component" value="Unassembled WGS sequence"/>
</dbReference>
<dbReference type="EMBL" id="BPLR01013118">
    <property type="protein sequence ID" value="GIY58855.1"/>
    <property type="molecule type" value="Genomic_DNA"/>
</dbReference>
<proteinExistence type="predicted"/>
<evidence type="ECO:0000313" key="2">
    <source>
        <dbReference type="Proteomes" id="UP001054945"/>
    </source>
</evidence>
<dbReference type="AlphaFoldDB" id="A0AAV4ULW7"/>